<dbReference type="Gene3D" id="3.40.50.300">
    <property type="entry name" value="P-loop containing nucleotide triphosphate hydrolases"/>
    <property type="match status" value="1"/>
</dbReference>
<organism evidence="4 5">
    <name type="scientific">Oleidesulfovibrio alaskensis (strain ATCC BAA-1058 / DSM 17464 / G20)</name>
    <name type="common">Desulfovibrio alaskensis</name>
    <dbReference type="NCBI Taxonomy" id="207559"/>
    <lineage>
        <taxon>Bacteria</taxon>
        <taxon>Pseudomonadati</taxon>
        <taxon>Thermodesulfobacteriota</taxon>
        <taxon>Desulfovibrionia</taxon>
        <taxon>Desulfovibrionales</taxon>
        <taxon>Desulfovibrionaceae</taxon>
        <taxon>Oleidesulfovibrio</taxon>
    </lineage>
</organism>
<dbReference type="FunFam" id="3.40.50.300:FF:000521">
    <property type="entry name" value="Type II secretion system protein E"/>
    <property type="match status" value="1"/>
</dbReference>
<proteinExistence type="inferred from homology"/>
<evidence type="ECO:0000313" key="5">
    <source>
        <dbReference type="Proteomes" id="UP000002710"/>
    </source>
</evidence>
<dbReference type="Proteomes" id="UP000002710">
    <property type="component" value="Chromosome"/>
</dbReference>
<feature type="compositionally biased region" description="Low complexity" evidence="2">
    <location>
        <begin position="73"/>
        <end position="109"/>
    </location>
</feature>
<evidence type="ECO:0000259" key="3">
    <source>
        <dbReference type="Pfam" id="PF00437"/>
    </source>
</evidence>
<dbReference type="AlphaFoldDB" id="Q30YT6"/>
<feature type="domain" description="Bacterial type II secretion system protein E" evidence="3">
    <location>
        <begin position="205"/>
        <end position="490"/>
    </location>
</feature>
<evidence type="ECO:0000256" key="1">
    <source>
        <dbReference type="ARBA" id="ARBA00006611"/>
    </source>
</evidence>
<dbReference type="Gene3D" id="3.30.450.380">
    <property type="match status" value="1"/>
</dbReference>
<dbReference type="InterPro" id="IPR050921">
    <property type="entry name" value="T4SS_GSP_E_ATPase"/>
</dbReference>
<accession>Q30YT6</accession>
<dbReference type="STRING" id="207559.Dde_2363"/>
<dbReference type="SUPFAM" id="SSF52540">
    <property type="entry name" value="P-loop containing nucleoside triphosphate hydrolases"/>
    <property type="match status" value="1"/>
</dbReference>
<dbReference type="InterPro" id="IPR027417">
    <property type="entry name" value="P-loop_NTPase"/>
</dbReference>
<evidence type="ECO:0000313" key="4">
    <source>
        <dbReference type="EMBL" id="ABB39160.1"/>
    </source>
</evidence>
<dbReference type="KEGG" id="dde:Dde_2363"/>
<dbReference type="HOGENOM" id="CLU_005379_4_2_7"/>
<dbReference type="PANTHER" id="PTHR30486">
    <property type="entry name" value="TWITCHING MOTILITY PROTEIN PILT"/>
    <property type="match status" value="1"/>
</dbReference>
<reference evidence="4 5" key="1">
    <citation type="journal article" date="2011" name="J. Bacteriol.">
        <title>Complete genome sequence and updated annotation of Desulfovibrio alaskensis G20.</title>
        <authorList>
            <person name="Hauser L.J."/>
            <person name="Land M.L."/>
            <person name="Brown S.D."/>
            <person name="Larimer F."/>
            <person name="Keller K.L."/>
            <person name="Rapp-Giles B.J."/>
            <person name="Price M.N."/>
            <person name="Lin M."/>
            <person name="Bruce D.C."/>
            <person name="Detter J.C."/>
            <person name="Tapia R."/>
            <person name="Han C.S."/>
            <person name="Goodwin L.A."/>
            <person name="Cheng J.F."/>
            <person name="Pitluck S."/>
            <person name="Copeland A."/>
            <person name="Lucas S."/>
            <person name="Nolan M."/>
            <person name="Lapidus A.L."/>
            <person name="Palumbo A.V."/>
            <person name="Wall J.D."/>
        </authorList>
    </citation>
    <scope>NUCLEOTIDE SEQUENCE [LARGE SCALE GENOMIC DNA]</scope>
    <source>
        <strain evidence="5">ATCC BAA 1058 / DSM 17464 / G20</strain>
    </source>
</reference>
<feature type="region of interest" description="Disordered" evidence="2">
    <location>
        <begin position="1"/>
        <end position="129"/>
    </location>
</feature>
<evidence type="ECO:0000256" key="2">
    <source>
        <dbReference type="SAM" id="MobiDB-lite"/>
    </source>
</evidence>
<protein>
    <submittedName>
        <fullName evidence="4">Type II secretion system protein E</fullName>
    </submittedName>
</protein>
<dbReference type="Pfam" id="PF00437">
    <property type="entry name" value="T2SSE"/>
    <property type="match status" value="1"/>
</dbReference>
<gene>
    <name evidence="4" type="ordered locus">Dde_2363</name>
</gene>
<name>Q30YT6_OLEA2</name>
<comment type="similarity">
    <text evidence="1">Belongs to the GSP E family.</text>
</comment>
<dbReference type="GO" id="GO:0016887">
    <property type="term" value="F:ATP hydrolysis activity"/>
    <property type="evidence" value="ECO:0007669"/>
    <property type="project" value="InterPro"/>
</dbReference>
<keyword evidence="5" id="KW-1185">Reference proteome</keyword>
<dbReference type="CDD" id="cd01130">
    <property type="entry name" value="VirB11-like_ATPase"/>
    <property type="match status" value="1"/>
</dbReference>
<sequence>MKLAERLMRSTRRTPAPLSGVPVRSEDDALEQAFRRSPQPATPRTPHTDSAHAETTGTVSAPAGTHPPDMRHASAPAHARQPAAPAEHTGALQSPPDADVPAPASSGAARTAMRQQAFRPARSGNSTVSCAAPQEEGYYEAKARVHARVLELMDISAAEHLNPEVLGTEIRRLVEKVLHEEYRQIPLNSQERRRVAEEIQHEILGLGPLEPLLADPSVSDILVNNYRQVYVERGGKLHKAGVRFHDDEHLRQIIDRIVSRIGRRVDESSPMVDARLADGSRVNAIIPPLALDGPSLSIRRFSKDPLELEDLIRFKALTPEMGEVLRGIVKARLNIIVSGGTGSGKTTMLNCLSRFVPHDERIVTIEDAAELQLKQEHVVRLETRPANIEGHGEITARDLVKNCLRMRPDRIIVGEVRSAEVLDMLQAMNTGHDGSLTTIHANSPRDCLMRLETMVAMSGLNISTLSLKRYITSAVDVIVQVSRLSDGSRKLTSLTEITGMEGEAVTMQEIFSFRQTGVGQDGKVTGSFAGAGIRPRFASRLAAAGIPLDGTLFEKGMEQA</sequence>
<dbReference type="InterPro" id="IPR001482">
    <property type="entry name" value="T2SS/T4SS_dom"/>
</dbReference>
<dbReference type="PANTHER" id="PTHR30486:SF15">
    <property type="entry name" value="TYPE II_IV SECRETION SYSTEM ATPASE"/>
    <property type="match status" value="1"/>
</dbReference>
<dbReference type="eggNOG" id="COG4962">
    <property type="taxonomic scope" value="Bacteria"/>
</dbReference>
<dbReference type="EMBL" id="CP000112">
    <property type="protein sequence ID" value="ABB39160.1"/>
    <property type="molecule type" value="Genomic_DNA"/>
</dbReference>
<dbReference type="RefSeq" id="WP_011368236.1">
    <property type="nucleotide sequence ID" value="NC_007519.1"/>
</dbReference>